<dbReference type="PROSITE" id="PS51294">
    <property type="entry name" value="HTH_MYB"/>
    <property type="match status" value="2"/>
</dbReference>
<dbReference type="Gene3D" id="1.10.10.60">
    <property type="entry name" value="Homeodomain-like"/>
    <property type="match status" value="2"/>
</dbReference>
<keyword evidence="5" id="KW-0804">Transcription</keyword>
<dbReference type="InterPro" id="IPR009057">
    <property type="entry name" value="Homeodomain-like_sf"/>
</dbReference>
<feature type="domain" description="Myb-like" evidence="8">
    <location>
        <begin position="42"/>
        <end position="95"/>
    </location>
</feature>
<dbReference type="PANTHER" id="PTHR48000">
    <property type="entry name" value="OS09G0431300 PROTEIN"/>
    <property type="match status" value="1"/>
</dbReference>
<feature type="domain" description="HTH myb-type" evidence="9">
    <location>
        <begin position="42"/>
        <end position="99"/>
    </location>
</feature>
<keyword evidence="6" id="KW-0539">Nucleus</keyword>
<reference evidence="10" key="2">
    <citation type="submission" date="2020-10" db="EMBL/GenBank/DDBJ databases">
        <authorList>
            <person name="Cooper E.A."/>
            <person name="Brenton Z.W."/>
            <person name="Flinn B.S."/>
            <person name="Jenkins J."/>
            <person name="Shu S."/>
            <person name="Flowers D."/>
            <person name="Luo F."/>
            <person name="Wang Y."/>
            <person name="Xia P."/>
            <person name="Barry K."/>
            <person name="Daum C."/>
            <person name="Lipzen A."/>
            <person name="Yoshinaga Y."/>
            <person name="Schmutz J."/>
            <person name="Saski C."/>
            <person name="Vermerris W."/>
            <person name="Kresovich S."/>
        </authorList>
    </citation>
    <scope>NUCLEOTIDE SEQUENCE</scope>
</reference>
<keyword evidence="2" id="KW-0677">Repeat</keyword>
<evidence type="ECO:0000256" key="5">
    <source>
        <dbReference type="ARBA" id="ARBA00023163"/>
    </source>
</evidence>
<protein>
    <submittedName>
        <fullName evidence="10">Uncharacterized protein</fullName>
    </submittedName>
</protein>
<dbReference type="CDD" id="cd00167">
    <property type="entry name" value="SANT"/>
    <property type="match status" value="2"/>
</dbReference>
<evidence type="ECO:0000313" key="10">
    <source>
        <dbReference type="EMBL" id="KAG0519125.1"/>
    </source>
</evidence>
<evidence type="ECO:0000256" key="3">
    <source>
        <dbReference type="ARBA" id="ARBA00023015"/>
    </source>
</evidence>
<sequence length="322" mass="33889">MVRTRLSEAAHRSAVQCSAELKSAGVVCPRAADMGRAPCCDKASVKRGPWSPEEDEQLRSYVQRNGIGGNWIALPQKAGLNRCGKSCRLRWLNYLRPDIKHGGYTEEEDRIIWSLYSSIGSRWSIIASKLPGRTDNDVKNYWNTKLKKKAMAMAAAAGLSASSSGGGAFAAAAAPATPTPPALSPASSSVTSSSGDVRFGAAYTEPQPQPQHPGGLIRFDAPRTELAPVPPAVGAQLDGAWSTPVAPALDGGDVFLPELIGGGEQLFPYGGDFFGGLLQDSRALEQLSACYFPNMAEIWGATAAVAAPDGNCKPPGLCNTLT</sequence>
<dbReference type="GO" id="GO:0005634">
    <property type="term" value="C:nucleus"/>
    <property type="evidence" value="ECO:0007669"/>
    <property type="project" value="UniProtKB-SubCell"/>
</dbReference>
<dbReference type="PANTHER" id="PTHR48000:SF20">
    <property type="entry name" value="OS01G0685400 PROTEIN"/>
    <property type="match status" value="1"/>
</dbReference>
<accession>A0A921QDL0</accession>
<proteinExistence type="predicted"/>
<evidence type="ECO:0000256" key="4">
    <source>
        <dbReference type="ARBA" id="ARBA00023125"/>
    </source>
</evidence>
<dbReference type="InterPro" id="IPR017930">
    <property type="entry name" value="Myb_dom"/>
</dbReference>
<feature type="region of interest" description="Disordered" evidence="7">
    <location>
        <begin position="169"/>
        <end position="193"/>
    </location>
</feature>
<feature type="domain" description="HTH myb-type" evidence="9">
    <location>
        <begin position="105"/>
        <end position="150"/>
    </location>
</feature>
<evidence type="ECO:0000256" key="7">
    <source>
        <dbReference type="SAM" id="MobiDB-lite"/>
    </source>
</evidence>
<keyword evidence="4" id="KW-0238">DNA-binding</keyword>
<dbReference type="SUPFAM" id="SSF46689">
    <property type="entry name" value="Homeodomain-like"/>
    <property type="match status" value="1"/>
</dbReference>
<dbReference type="Proteomes" id="UP000807115">
    <property type="component" value="Chromosome 9"/>
</dbReference>
<dbReference type="SMART" id="SM00717">
    <property type="entry name" value="SANT"/>
    <property type="match status" value="2"/>
</dbReference>
<evidence type="ECO:0000259" key="8">
    <source>
        <dbReference type="PROSITE" id="PS50090"/>
    </source>
</evidence>
<name>A0A921QDL0_SORBI</name>
<comment type="caution">
    <text evidence="10">The sequence shown here is derived from an EMBL/GenBank/DDBJ whole genome shotgun (WGS) entry which is preliminary data.</text>
</comment>
<evidence type="ECO:0000256" key="6">
    <source>
        <dbReference type="ARBA" id="ARBA00023242"/>
    </source>
</evidence>
<evidence type="ECO:0000256" key="1">
    <source>
        <dbReference type="ARBA" id="ARBA00004123"/>
    </source>
</evidence>
<gene>
    <name evidence="10" type="ORF">BDA96_09G237200</name>
</gene>
<dbReference type="AlphaFoldDB" id="A0A921QDL0"/>
<organism evidence="10 11">
    <name type="scientific">Sorghum bicolor</name>
    <name type="common">Sorghum</name>
    <name type="synonym">Sorghum vulgare</name>
    <dbReference type="NCBI Taxonomy" id="4558"/>
    <lineage>
        <taxon>Eukaryota</taxon>
        <taxon>Viridiplantae</taxon>
        <taxon>Streptophyta</taxon>
        <taxon>Embryophyta</taxon>
        <taxon>Tracheophyta</taxon>
        <taxon>Spermatophyta</taxon>
        <taxon>Magnoliopsida</taxon>
        <taxon>Liliopsida</taxon>
        <taxon>Poales</taxon>
        <taxon>Poaceae</taxon>
        <taxon>PACMAD clade</taxon>
        <taxon>Panicoideae</taxon>
        <taxon>Andropogonodae</taxon>
        <taxon>Andropogoneae</taxon>
        <taxon>Sorghinae</taxon>
        <taxon>Sorghum</taxon>
    </lineage>
</organism>
<dbReference type="FunFam" id="1.10.10.60:FF:000015">
    <property type="entry name" value="Transcription factor RAX3"/>
    <property type="match status" value="1"/>
</dbReference>
<feature type="compositionally biased region" description="Low complexity" evidence="7">
    <location>
        <begin position="184"/>
        <end position="193"/>
    </location>
</feature>
<keyword evidence="3" id="KW-0805">Transcription regulation</keyword>
<reference evidence="10" key="1">
    <citation type="journal article" date="2019" name="BMC Genomics">
        <title>A new reference genome for Sorghum bicolor reveals high levels of sequence similarity between sweet and grain genotypes: implications for the genetics of sugar metabolism.</title>
        <authorList>
            <person name="Cooper E.A."/>
            <person name="Brenton Z.W."/>
            <person name="Flinn B.S."/>
            <person name="Jenkins J."/>
            <person name="Shu S."/>
            <person name="Flowers D."/>
            <person name="Luo F."/>
            <person name="Wang Y."/>
            <person name="Xia P."/>
            <person name="Barry K."/>
            <person name="Daum C."/>
            <person name="Lipzen A."/>
            <person name="Yoshinaga Y."/>
            <person name="Schmutz J."/>
            <person name="Saski C."/>
            <person name="Vermerris W."/>
            <person name="Kresovich S."/>
        </authorList>
    </citation>
    <scope>NUCLEOTIDE SEQUENCE</scope>
</reference>
<dbReference type="GO" id="GO:0003677">
    <property type="term" value="F:DNA binding"/>
    <property type="evidence" value="ECO:0007669"/>
    <property type="project" value="UniProtKB-KW"/>
</dbReference>
<comment type="subcellular location">
    <subcellularLocation>
        <location evidence="1">Nucleus</location>
    </subcellularLocation>
</comment>
<evidence type="ECO:0000256" key="2">
    <source>
        <dbReference type="ARBA" id="ARBA00022737"/>
    </source>
</evidence>
<evidence type="ECO:0000259" key="9">
    <source>
        <dbReference type="PROSITE" id="PS51294"/>
    </source>
</evidence>
<evidence type="ECO:0000313" key="11">
    <source>
        <dbReference type="Proteomes" id="UP000807115"/>
    </source>
</evidence>
<dbReference type="PROSITE" id="PS50090">
    <property type="entry name" value="MYB_LIKE"/>
    <property type="match status" value="2"/>
</dbReference>
<dbReference type="InterPro" id="IPR001005">
    <property type="entry name" value="SANT/Myb"/>
</dbReference>
<dbReference type="EMBL" id="CM027688">
    <property type="protein sequence ID" value="KAG0519125.1"/>
    <property type="molecule type" value="Genomic_DNA"/>
</dbReference>
<dbReference type="Pfam" id="PF00249">
    <property type="entry name" value="Myb_DNA-binding"/>
    <property type="match status" value="2"/>
</dbReference>
<feature type="domain" description="Myb-like" evidence="8">
    <location>
        <begin position="96"/>
        <end position="146"/>
    </location>
</feature>